<gene>
    <name evidence="2" type="ORF">LCGC14_1320480</name>
</gene>
<proteinExistence type="predicted"/>
<dbReference type="AlphaFoldDB" id="A0A0F9NM15"/>
<reference evidence="2" key="1">
    <citation type="journal article" date="2015" name="Nature">
        <title>Complex archaea that bridge the gap between prokaryotes and eukaryotes.</title>
        <authorList>
            <person name="Spang A."/>
            <person name="Saw J.H."/>
            <person name="Jorgensen S.L."/>
            <person name="Zaremba-Niedzwiedzka K."/>
            <person name="Martijn J."/>
            <person name="Lind A.E."/>
            <person name="van Eijk R."/>
            <person name="Schleper C."/>
            <person name="Guy L."/>
            <person name="Ettema T.J."/>
        </authorList>
    </citation>
    <scope>NUCLEOTIDE SEQUENCE</scope>
</reference>
<dbReference type="EMBL" id="LAZR01007875">
    <property type="protein sequence ID" value="KKM82352.1"/>
    <property type="molecule type" value="Genomic_DNA"/>
</dbReference>
<dbReference type="InterPro" id="IPR059177">
    <property type="entry name" value="GH29D-like_dom"/>
</dbReference>
<sequence>MAVVTLTFTGSEQEIVSGIPQTVTITSNVPATIYFTVDESVPTTSSPIYTGTFDMVDGVNSITLSAFGVDAEDTIGPILTQVFAPDTTRVTVSRNVGMEGFVLSRYGTGDDTPDGFDADGEVARFMDVDMETLDIIRKEFGFDGIEEGTLVKVGYPDPDTTASLTDNDFVPFSTPEVGELFNPDARTIVIDNRIDNDVQLTLRPYGSLSDPYKEFGGKRIRESADDSTYVSGGFVRRFYDAKNNVMVSYYFDHNENRYVKNIQELPDDIQTTDNIGIRGAGMPLVFEWIYRGRQSSI</sequence>
<evidence type="ECO:0000313" key="2">
    <source>
        <dbReference type="EMBL" id="KKM82352.1"/>
    </source>
</evidence>
<feature type="domain" description="GH29D-like beta-sandwich" evidence="1">
    <location>
        <begin position="20"/>
        <end position="71"/>
    </location>
</feature>
<dbReference type="Pfam" id="PF13290">
    <property type="entry name" value="CHB_HEX_C_1"/>
    <property type="match status" value="1"/>
</dbReference>
<organism evidence="2">
    <name type="scientific">marine sediment metagenome</name>
    <dbReference type="NCBI Taxonomy" id="412755"/>
    <lineage>
        <taxon>unclassified sequences</taxon>
        <taxon>metagenomes</taxon>
        <taxon>ecological metagenomes</taxon>
    </lineage>
</organism>
<accession>A0A0F9NM15</accession>
<comment type="caution">
    <text evidence="2">The sequence shown here is derived from an EMBL/GenBank/DDBJ whole genome shotgun (WGS) entry which is preliminary data.</text>
</comment>
<evidence type="ECO:0000259" key="1">
    <source>
        <dbReference type="Pfam" id="PF13290"/>
    </source>
</evidence>
<name>A0A0F9NM15_9ZZZZ</name>
<protein>
    <recommendedName>
        <fullName evidence="1">GH29D-like beta-sandwich domain-containing protein</fullName>
    </recommendedName>
</protein>